<proteinExistence type="predicted"/>
<sequence>MRVLHTPTRLGAALLAAAALHGAPAAAADEPGWTAAPAAGRPGTPRPYFYLAGAAGAVLEDRLTLANPGDRERTLTLRGADAYNTPDGALAVRPAGEGAAVAADAGSGAGSWISFGAAATVKVPPHTRAVVPFTVTVPPAAAPGDHPAAVVATEAGHEAAVRVHLRVGGPTLAALTVEDVAVHGSGSSAVIRYALVNRGNVAVAPELAVRAEGRFGEAPGRAAHAVPVELLPGRRVELSEPWPGAPALDRVDLTLTATAPGAAPATARATAWLLPGGTAARLGTGLLALGTLAMAALLLVRTRRTRRERSPEPPATAAAPAPEPELTGASR</sequence>
<keyword evidence="3" id="KW-0732">Signal</keyword>
<feature type="signal peptide" evidence="3">
    <location>
        <begin position="1"/>
        <end position="27"/>
    </location>
</feature>
<dbReference type="GeneID" id="49385567"/>
<dbReference type="AlphaFoldDB" id="A0A2K8PHY9"/>
<keyword evidence="5" id="KW-1185">Reference proteome</keyword>
<dbReference type="KEGG" id="slx:SLAV_22715"/>
<accession>A0A2K8PHY9</accession>
<dbReference type="OrthoDB" id="4336304at2"/>
<gene>
    <name evidence="4" type="ORF">SLAV_22715</name>
</gene>
<reference evidence="4 5" key="1">
    <citation type="submission" date="2017-11" db="EMBL/GenBank/DDBJ databases">
        <title>Complete genome sequence of Streptomyces lavendulae subsp. lavendulae CCM 3239 (formerly 'Streptomyces aureofaciens CCM 3239'), the producer of the angucycline-type antibiotic auricin.</title>
        <authorList>
            <person name="Busche T."/>
            <person name="Novakova R."/>
            <person name="Al'Dilaimi A."/>
            <person name="Homerova D."/>
            <person name="Feckova L."/>
            <person name="Rezuchova B."/>
            <person name="Mingyar E."/>
            <person name="Csolleiova D."/>
            <person name="Bekeova C."/>
            <person name="Winkler A."/>
            <person name="Sevcikova B."/>
            <person name="Kalinowski J."/>
            <person name="Kormanec J."/>
            <person name="Ruckert C."/>
        </authorList>
    </citation>
    <scope>NUCLEOTIDE SEQUENCE [LARGE SCALE GENOMIC DNA]</scope>
    <source>
        <strain evidence="4 5">CCM 3239</strain>
    </source>
</reference>
<keyword evidence="2" id="KW-1133">Transmembrane helix</keyword>
<evidence type="ECO:0000256" key="2">
    <source>
        <dbReference type="SAM" id="Phobius"/>
    </source>
</evidence>
<protein>
    <submittedName>
        <fullName evidence="4">Uncharacterized protein</fullName>
    </submittedName>
</protein>
<dbReference type="Proteomes" id="UP000231791">
    <property type="component" value="Chromosome"/>
</dbReference>
<evidence type="ECO:0000313" key="5">
    <source>
        <dbReference type="Proteomes" id="UP000231791"/>
    </source>
</evidence>
<feature type="chain" id="PRO_5044190459" evidence="3">
    <location>
        <begin position="28"/>
        <end position="331"/>
    </location>
</feature>
<dbReference type="EMBL" id="CP024985">
    <property type="protein sequence ID" value="ATZ26356.1"/>
    <property type="molecule type" value="Genomic_DNA"/>
</dbReference>
<name>A0A2K8PHY9_STRLA</name>
<feature type="compositionally biased region" description="Low complexity" evidence="1">
    <location>
        <begin position="315"/>
        <end position="331"/>
    </location>
</feature>
<keyword evidence="2" id="KW-0812">Transmembrane</keyword>
<evidence type="ECO:0000313" key="4">
    <source>
        <dbReference type="EMBL" id="ATZ26356.1"/>
    </source>
</evidence>
<keyword evidence="2" id="KW-0472">Membrane</keyword>
<feature type="region of interest" description="Disordered" evidence="1">
    <location>
        <begin position="304"/>
        <end position="331"/>
    </location>
</feature>
<dbReference type="RefSeq" id="WP_030231776.1">
    <property type="nucleotide sequence ID" value="NZ_CP024985.1"/>
</dbReference>
<feature type="transmembrane region" description="Helical" evidence="2">
    <location>
        <begin position="282"/>
        <end position="300"/>
    </location>
</feature>
<organism evidence="4 5">
    <name type="scientific">Streptomyces lavendulae subsp. lavendulae</name>
    <dbReference type="NCBI Taxonomy" id="58340"/>
    <lineage>
        <taxon>Bacteria</taxon>
        <taxon>Bacillati</taxon>
        <taxon>Actinomycetota</taxon>
        <taxon>Actinomycetes</taxon>
        <taxon>Kitasatosporales</taxon>
        <taxon>Streptomycetaceae</taxon>
        <taxon>Streptomyces</taxon>
    </lineage>
</organism>
<evidence type="ECO:0000256" key="1">
    <source>
        <dbReference type="SAM" id="MobiDB-lite"/>
    </source>
</evidence>
<evidence type="ECO:0000256" key="3">
    <source>
        <dbReference type="SAM" id="SignalP"/>
    </source>
</evidence>